<dbReference type="GO" id="GO:0006606">
    <property type="term" value="P:protein import into nucleus"/>
    <property type="evidence" value="ECO:0007669"/>
    <property type="project" value="TreeGrafter"/>
</dbReference>
<evidence type="ECO:0000256" key="10">
    <source>
        <dbReference type="ARBA" id="ARBA00023242"/>
    </source>
</evidence>
<dbReference type="Gene3D" id="2.130.10.10">
    <property type="entry name" value="YVTN repeat-like/Quinoprotein amine dehydrogenase"/>
    <property type="match status" value="1"/>
</dbReference>
<dbReference type="Proteomes" id="UP000243876">
    <property type="component" value="Unassembled WGS sequence"/>
</dbReference>
<gene>
    <name evidence="13" type="primary">SPOSA6832_00189</name>
</gene>
<evidence type="ECO:0000256" key="7">
    <source>
        <dbReference type="ARBA" id="ARBA00022927"/>
    </source>
</evidence>
<keyword evidence="6" id="KW-0509">mRNA transport</keyword>
<keyword evidence="8" id="KW-0811">Translocation</keyword>
<evidence type="ECO:0000256" key="6">
    <source>
        <dbReference type="ARBA" id="ARBA00022816"/>
    </source>
</evidence>
<keyword evidence="7" id="KW-0653">Protein transport</keyword>
<proteinExistence type="inferred from homology"/>
<feature type="compositionally biased region" description="Low complexity" evidence="12">
    <location>
        <begin position="289"/>
        <end position="307"/>
    </location>
</feature>
<dbReference type="InterPro" id="IPR015943">
    <property type="entry name" value="WD40/YVTN_repeat-like_dom_sf"/>
</dbReference>
<evidence type="ECO:0000313" key="14">
    <source>
        <dbReference type="Proteomes" id="UP000243876"/>
    </source>
</evidence>
<evidence type="ECO:0000256" key="3">
    <source>
        <dbReference type="ARBA" id="ARBA00022448"/>
    </source>
</evidence>
<comment type="subcellular location">
    <subcellularLocation>
        <location evidence="1">Nucleus</location>
        <location evidence="1">Nuclear pore complex</location>
    </subcellularLocation>
</comment>
<keyword evidence="14" id="KW-1185">Reference proteome</keyword>
<dbReference type="SMART" id="SM00320">
    <property type="entry name" value="WD40"/>
    <property type="match status" value="4"/>
</dbReference>
<feature type="non-terminal residue" evidence="13">
    <location>
        <position position="1"/>
    </location>
</feature>
<dbReference type="GO" id="GO:0005198">
    <property type="term" value="F:structural molecule activity"/>
    <property type="evidence" value="ECO:0007669"/>
    <property type="project" value="InterPro"/>
</dbReference>
<keyword evidence="5" id="KW-0677">Repeat</keyword>
<evidence type="ECO:0000256" key="5">
    <source>
        <dbReference type="ARBA" id="ARBA00022737"/>
    </source>
</evidence>
<organism evidence="13 14">
    <name type="scientific">Sporidiobolus salmonicolor</name>
    <name type="common">Yeast-like fungus</name>
    <name type="synonym">Sporobolomyces salmonicolor</name>
    <dbReference type="NCBI Taxonomy" id="5005"/>
    <lineage>
        <taxon>Eukaryota</taxon>
        <taxon>Fungi</taxon>
        <taxon>Dikarya</taxon>
        <taxon>Basidiomycota</taxon>
        <taxon>Pucciniomycotina</taxon>
        <taxon>Microbotryomycetes</taxon>
        <taxon>Sporidiobolales</taxon>
        <taxon>Sporidiobolaceae</taxon>
        <taxon>Sporobolomyces</taxon>
    </lineage>
</organism>
<dbReference type="PANTHER" id="PTHR11024">
    <property type="entry name" value="NUCLEAR PORE COMPLEX PROTEIN SEC13 / SEH1 FAMILY MEMBER"/>
    <property type="match status" value="1"/>
</dbReference>
<dbReference type="EMBL" id="CENE01000001">
    <property type="protein sequence ID" value="CEQ38749.1"/>
    <property type="molecule type" value="Genomic_DNA"/>
</dbReference>
<evidence type="ECO:0000256" key="12">
    <source>
        <dbReference type="SAM" id="MobiDB-lite"/>
    </source>
</evidence>
<dbReference type="GO" id="GO:0030127">
    <property type="term" value="C:COPII vesicle coat"/>
    <property type="evidence" value="ECO:0007669"/>
    <property type="project" value="TreeGrafter"/>
</dbReference>
<sequence>MTVPPTTHDAQLDYYGRRLATASSDRTIRLFDVEGDDNYRLVDTLQGHDGPIHALAWAHPSFGSILASCSFDGKVFIWKEDDGPQKGWAKVKEHLLHTASGVSSGRIAVNAIAWAPHELGPILACASSDGKVSVLTFNNDGTWEASLFPAHALGVTSISWAPGVGIGALTTPQGGAGPDGQEVLTQVRRFATGGESVLPLFSAPVKVREKEMAQSLTGNCCCSDQTKEWAPDPVEHVLQGHSDWVRDVAWAPSVGVGKAYLASAGQDKTVYIWTQTDSQSPWTRTALEPSSSTTSAPSQPGQQPPASGGEGKFGDVVWRVSWSVAGNVLAVSSGAFGLSLFSCDMKRTLRSWVTIAGDGKVSLWKESIKGVFEEVSELTS</sequence>
<feature type="region of interest" description="Disordered" evidence="12">
    <location>
        <begin position="282"/>
        <end position="310"/>
    </location>
</feature>
<dbReference type="GO" id="GO:0031080">
    <property type="term" value="C:nuclear pore outer ring"/>
    <property type="evidence" value="ECO:0007669"/>
    <property type="project" value="TreeGrafter"/>
</dbReference>
<dbReference type="InterPro" id="IPR001680">
    <property type="entry name" value="WD40_rpt"/>
</dbReference>
<evidence type="ECO:0000256" key="4">
    <source>
        <dbReference type="ARBA" id="ARBA00022574"/>
    </source>
</evidence>
<dbReference type="GO" id="GO:0032527">
    <property type="term" value="P:protein exit from endoplasmic reticulum"/>
    <property type="evidence" value="ECO:0007669"/>
    <property type="project" value="TreeGrafter"/>
</dbReference>
<dbReference type="SUPFAM" id="SSF50978">
    <property type="entry name" value="WD40 repeat-like"/>
    <property type="match status" value="1"/>
</dbReference>
<evidence type="ECO:0000256" key="11">
    <source>
        <dbReference type="PROSITE-ProRule" id="PRU00221"/>
    </source>
</evidence>
<dbReference type="InterPro" id="IPR036322">
    <property type="entry name" value="WD40_repeat_dom_sf"/>
</dbReference>
<dbReference type="Pfam" id="PF00400">
    <property type="entry name" value="WD40"/>
    <property type="match status" value="3"/>
</dbReference>
<comment type="similarity">
    <text evidence="2">Belongs to the WD repeat SEC13 family.</text>
</comment>
<feature type="repeat" description="WD" evidence="11">
    <location>
        <begin position="238"/>
        <end position="273"/>
    </location>
</feature>
<dbReference type="GO" id="GO:0032008">
    <property type="term" value="P:positive regulation of TOR signaling"/>
    <property type="evidence" value="ECO:0007669"/>
    <property type="project" value="TreeGrafter"/>
</dbReference>
<dbReference type="PROSITE" id="PS50082">
    <property type="entry name" value="WD_REPEATS_2"/>
    <property type="match status" value="2"/>
</dbReference>
<evidence type="ECO:0000256" key="9">
    <source>
        <dbReference type="ARBA" id="ARBA00023132"/>
    </source>
</evidence>
<accession>A0A0D6EFL0</accession>
<reference evidence="14" key="1">
    <citation type="submission" date="2015-02" db="EMBL/GenBank/DDBJ databases">
        <authorList>
            <person name="Gon?alves P."/>
        </authorList>
    </citation>
    <scope>NUCLEOTIDE SEQUENCE [LARGE SCALE GENOMIC DNA]</scope>
</reference>
<evidence type="ECO:0000256" key="2">
    <source>
        <dbReference type="ARBA" id="ARBA00010102"/>
    </source>
</evidence>
<dbReference type="GO" id="GO:0090114">
    <property type="term" value="P:COPII-coated vesicle budding"/>
    <property type="evidence" value="ECO:0007669"/>
    <property type="project" value="TreeGrafter"/>
</dbReference>
<dbReference type="PANTHER" id="PTHR11024:SF2">
    <property type="entry name" value="PROTEIN SEC13 HOMOLOG"/>
    <property type="match status" value="1"/>
</dbReference>
<protein>
    <submittedName>
        <fullName evidence="13">SPOSA6832_00189-mRNA-1:cds</fullName>
    </submittedName>
</protein>
<keyword evidence="10" id="KW-0539">Nucleus</keyword>
<dbReference type="PROSITE" id="PS50294">
    <property type="entry name" value="WD_REPEATS_REGION"/>
    <property type="match status" value="2"/>
</dbReference>
<dbReference type="InterPro" id="IPR037363">
    <property type="entry name" value="Sec13/Seh1_fam"/>
</dbReference>
<evidence type="ECO:0000256" key="1">
    <source>
        <dbReference type="ARBA" id="ARBA00004567"/>
    </source>
</evidence>
<evidence type="ECO:0000256" key="8">
    <source>
        <dbReference type="ARBA" id="ARBA00023010"/>
    </source>
</evidence>
<feature type="repeat" description="WD" evidence="11">
    <location>
        <begin position="45"/>
        <end position="79"/>
    </location>
</feature>
<dbReference type="OrthoDB" id="364224at2759"/>
<keyword evidence="9" id="KW-0906">Nuclear pore complex</keyword>
<name>A0A0D6EFL0_SPOSA</name>
<dbReference type="GO" id="GO:0051028">
    <property type="term" value="P:mRNA transport"/>
    <property type="evidence" value="ECO:0007669"/>
    <property type="project" value="UniProtKB-KW"/>
</dbReference>
<keyword evidence="4 11" id="KW-0853">WD repeat</keyword>
<keyword evidence="3" id="KW-0813">Transport</keyword>
<evidence type="ECO:0000313" key="13">
    <source>
        <dbReference type="EMBL" id="CEQ38749.1"/>
    </source>
</evidence>
<dbReference type="AlphaFoldDB" id="A0A0D6EFL0"/>